<evidence type="ECO:0000313" key="6">
    <source>
        <dbReference type="Proteomes" id="UP000293568"/>
    </source>
</evidence>
<keyword evidence="2 4" id="KW-0808">Transferase</keyword>
<keyword evidence="3 4" id="KW-0012">Acyltransferase</keyword>
<proteinExistence type="inferred from homology"/>
<evidence type="ECO:0000256" key="4">
    <source>
        <dbReference type="RuleBase" id="RU365031"/>
    </source>
</evidence>
<sequence length="268" mass="29625">MEQLKGKLMTVRTLAEDFRRLGMCPGMTVIVHSSFKSIGSWVLGGPVSVILALEEVLGPEGTLVMPAHSTDLSDPAGWQNPPVDPAWWDVIRENMPPYDRDLTPTNRMGIIAELFRKQNGVLRSAHPQLSFAARGKHAGMVTDNHSYEYGLGENSPLARIYELDGHVLLLGVDNGNNTSIHLAECRSSYPSKQETAAYAPVVANGQRQWIGYADLAYDSSDFSRIGEDFERDTGLVKRGLIGQSSALLLPQRAVVDYAVEWMKRNRKS</sequence>
<reference evidence="5 6" key="1">
    <citation type="submission" date="2019-01" db="EMBL/GenBank/DDBJ databases">
        <title>Genome sequencing of strain FW100M-2.</title>
        <authorList>
            <person name="Heo J."/>
            <person name="Kim S.-J."/>
            <person name="Kim J.-S."/>
            <person name="Hong S.-B."/>
            <person name="Kwon S.-W."/>
        </authorList>
    </citation>
    <scope>NUCLEOTIDE SEQUENCE [LARGE SCALE GENOMIC DNA]</scope>
    <source>
        <strain evidence="5 6">FW100M-2</strain>
    </source>
</reference>
<dbReference type="GO" id="GO:0046677">
    <property type="term" value="P:response to antibiotic"/>
    <property type="evidence" value="ECO:0007669"/>
    <property type="project" value="UniProtKB-KW"/>
</dbReference>
<dbReference type="EMBL" id="CP035492">
    <property type="protein sequence ID" value="QAY67673.1"/>
    <property type="molecule type" value="Genomic_DNA"/>
</dbReference>
<organism evidence="5 6">
    <name type="scientific">Paenibacillus protaetiae</name>
    <dbReference type="NCBI Taxonomy" id="2509456"/>
    <lineage>
        <taxon>Bacteria</taxon>
        <taxon>Bacillati</taxon>
        <taxon>Bacillota</taxon>
        <taxon>Bacilli</taxon>
        <taxon>Bacillales</taxon>
        <taxon>Paenibacillaceae</taxon>
        <taxon>Paenibacillus</taxon>
    </lineage>
</organism>
<keyword evidence="6" id="KW-1185">Reference proteome</keyword>
<evidence type="ECO:0000313" key="5">
    <source>
        <dbReference type="EMBL" id="QAY67673.1"/>
    </source>
</evidence>
<evidence type="ECO:0000256" key="2">
    <source>
        <dbReference type="ARBA" id="ARBA00022679"/>
    </source>
</evidence>
<dbReference type="InterPro" id="IPR028345">
    <property type="entry name" value="Antibiotic_NAT-like"/>
</dbReference>
<keyword evidence="4" id="KW-0046">Antibiotic resistance</keyword>
<dbReference type="InterPro" id="IPR003679">
    <property type="entry name" value="Amioglycoside_AcTrfase"/>
</dbReference>
<evidence type="ECO:0000256" key="1">
    <source>
        <dbReference type="ARBA" id="ARBA00006383"/>
    </source>
</evidence>
<accession>A0A4P6EZE8</accession>
<dbReference type="AlphaFoldDB" id="A0A4P6EZE8"/>
<dbReference type="KEGG" id="pprt:ET464_16090"/>
<evidence type="ECO:0000256" key="3">
    <source>
        <dbReference type="ARBA" id="ARBA00023315"/>
    </source>
</evidence>
<dbReference type="PANTHER" id="PTHR11104:SF0">
    <property type="entry name" value="SPBETA PROPHAGE-DERIVED AMINOGLYCOSIDE N(3')-ACETYLTRANSFERASE-LIKE PROTEIN YOKD"/>
    <property type="match status" value="1"/>
</dbReference>
<dbReference type="GO" id="GO:0046353">
    <property type="term" value="F:aminoglycoside 3-N-acetyltransferase activity"/>
    <property type="evidence" value="ECO:0007669"/>
    <property type="project" value="UniProtKB-EC"/>
</dbReference>
<dbReference type="OrthoDB" id="7330654at2"/>
<dbReference type="SUPFAM" id="SSF110710">
    <property type="entry name" value="TTHA0583/YokD-like"/>
    <property type="match status" value="1"/>
</dbReference>
<dbReference type="Pfam" id="PF02522">
    <property type="entry name" value="Antibiotic_NAT"/>
    <property type="match status" value="1"/>
</dbReference>
<dbReference type="Proteomes" id="UP000293568">
    <property type="component" value="Chromosome"/>
</dbReference>
<dbReference type="EC" id="2.3.1.-" evidence="4"/>
<comment type="similarity">
    <text evidence="1 4">Belongs to the antibiotic N-acetyltransferase family.</text>
</comment>
<dbReference type="PANTHER" id="PTHR11104">
    <property type="entry name" value="AMINOGLYCOSIDE N3-ACETYLTRANSFERASE"/>
    <property type="match status" value="1"/>
</dbReference>
<gene>
    <name evidence="5" type="ORF">ET464_16090</name>
</gene>
<protein>
    <recommendedName>
        <fullName evidence="4">Aminoglycoside N(3)-acetyltransferase</fullName>
        <ecNumber evidence="4">2.3.1.-</ecNumber>
    </recommendedName>
</protein>
<name>A0A4P6EZE8_9BACL</name>
<comment type="catalytic activity">
    <reaction evidence="4">
        <text>a 2-deoxystreptamine antibiotic + acetyl-CoA = an N(3)-acetyl-2-deoxystreptamine antibiotic + CoA + H(+)</text>
        <dbReference type="Rhea" id="RHEA:12665"/>
        <dbReference type="ChEBI" id="CHEBI:15378"/>
        <dbReference type="ChEBI" id="CHEBI:57287"/>
        <dbReference type="ChEBI" id="CHEBI:57288"/>
        <dbReference type="ChEBI" id="CHEBI:57921"/>
        <dbReference type="ChEBI" id="CHEBI:77452"/>
        <dbReference type="EC" id="2.3.1.81"/>
    </reaction>
</comment>
<dbReference type="RefSeq" id="WP_129442634.1">
    <property type="nucleotide sequence ID" value="NZ_CP035492.1"/>
</dbReference>